<dbReference type="InterPro" id="IPR016951">
    <property type="entry name" value="Haem_Oase_decyc_pln"/>
</dbReference>
<dbReference type="Pfam" id="PF01126">
    <property type="entry name" value="Heme_oxygenase"/>
    <property type="match status" value="1"/>
</dbReference>
<dbReference type="GO" id="GO:0046872">
    <property type="term" value="F:metal ion binding"/>
    <property type="evidence" value="ECO:0007669"/>
    <property type="project" value="UniProtKB-KW"/>
</dbReference>
<dbReference type="InterPro" id="IPR002051">
    <property type="entry name" value="Haem_Oase"/>
</dbReference>
<dbReference type="SUPFAM" id="SSF48613">
    <property type="entry name" value="Heme oxygenase-like"/>
    <property type="match status" value="1"/>
</dbReference>
<evidence type="ECO:0000256" key="6">
    <source>
        <dbReference type="ARBA" id="ARBA00022617"/>
    </source>
</evidence>
<proteinExistence type="inferred from homology"/>
<evidence type="ECO:0000256" key="7">
    <source>
        <dbReference type="ARBA" id="ARBA00022640"/>
    </source>
</evidence>
<evidence type="ECO:0000256" key="3">
    <source>
        <dbReference type="ARBA" id="ARBA00012360"/>
    </source>
</evidence>
<sequence length="279" mass="31458">MATFAVKLNTAAMAGQVQRSKASFQPSGRPARGCVSLAPVRKNSQRLVVRAHGTAEDTTRRMRPGEKKGFVEEMRFVAMRLHTKEQAPKEGQAKPAPQPMSQWQPTREGYLQYLAESQLVYAAMEKIMKDAPVDSYKYFQNTGLEREEALGKDIAWFKETYGLEPQPLKEDGPGTTYKTLLEDLAVSDPPAFICHFYNVYFAHTAGGRMIGKKMGDMLLDGAELEFYKYETDFKELLDVVRTNLNTVAEGWTAEEKEHCLEETEASFKNSGQIMRAMFA</sequence>
<evidence type="ECO:0000256" key="8">
    <source>
        <dbReference type="ARBA" id="ARBA00022723"/>
    </source>
</evidence>
<keyword evidence="6" id="KW-0349">Heme</keyword>
<evidence type="ECO:0000256" key="11">
    <source>
        <dbReference type="ARBA" id="ARBA00023004"/>
    </source>
</evidence>
<dbReference type="GO" id="GO:0009507">
    <property type="term" value="C:chloroplast"/>
    <property type="evidence" value="ECO:0007669"/>
    <property type="project" value="UniProtKB-SubCell"/>
</dbReference>
<evidence type="ECO:0000256" key="9">
    <source>
        <dbReference type="ARBA" id="ARBA00022946"/>
    </source>
</evidence>
<accession>A0A7S0WUQ1</accession>
<evidence type="ECO:0000256" key="2">
    <source>
        <dbReference type="ARBA" id="ARBA00006134"/>
    </source>
</evidence>
<dbReference type="EC" id="1.14.14.18" evidence="3"/>
<dbReference type="PANTHER" id="PTHR35703">
    <property type="entry name" value="HEME OXYGENASE 1, CHLOROPLASTIC-RELATED"/>
    <property type="match status" value="1"/>
</dbReference>
<dbReference type="InterPro" id="IPR016053">
    <property type="entry name" value="Haem_Oase-like"/>
</dbReference>
<keyword evidence="11" id="KW-0408">Iron</keyword>
<dbReference type="InterPro" id="IPR016084">
    <property type="entry name" value="Haem_Oase-like_multi-hlx"/>
</dbReference>
<protein>
    <recommendedName>
        <fullName evidence="3">heme oxygenase (biliverdin-producing)</fullName>
        <ecNumber evidence="3">1.14.14.18</ecNumber>
    </recommendedName>
</protein>
<dbReference type="GO" id="GO:0006788">
    <property type="term" value="P:heme oxidation"/>
    <property type="evidence" value="ECO:0007669"/>
    <property type="project" value="InterPro"/>
</dbReference>
<evidence type="ECO:0000256" key="10">
    <source>
        <dbReference type="ARBA" id="ARBA00023002"/>
    </source>
</evidence>
<keyword evidence="9" id="KW-0809">Transit peptide</keyword>
<organism evidence="12">
    <name type="scientific">Pyramimonas obovata</name>
    <dbReference type="NCBI Taxonomy" id="1411642"/>
    <lineage>
        <taxon>Eukaryota</taxon>
        <taxon>Viridiplantae</taxon>
        <taxon>Chlorophyta</taxon>
        <taxon>Pyramimonadophyceae</taxon>
        <taxon>Pyramimonadales</taxon>
        <taxon>Pyramimonadaceae</taxon>
        <taxon>Pyramimonas</taxon>
        <taxon>Pyramimonas incertae sedis</taxon>
    </lineage>
</organism>
<dbReference type="EMBL" id="HBFA01034110">
    <property type="protein sequence ID" value="CAD8685089.1"/>
    <property type="molecule type" value="Transcribed_RNA"/>
</dbReference>
<dbReference type="Gene3D" id="1.20.910.10">
    <property type="entry name" value="Heme oxygenase-like"/>
    <property type="match status" value="1"/>
</dbReference>
<dbReference type="GO" id="GO:0015979">
    <property type="term" value="P:photosynthesis"/>
    <property type="evidence" value="ECO:0007669"/>
    <property type="project" value="UniProtKB-KW"/>
</dbReference>
<evidence type="ECO:0000256" key="1">
    <source>
        <dbReference type="ARBA" id="ARBA00004229"/>
    </source>
</evidence>
<comment type="similarity">
    <text evidence="2">Belongs to the heme oxygenase family.</text>
</comment>
<reference evidence="12" key="1">
    <citation type="submission" date="2021-01" db="EMBL/GenBank/DDBJ databases">
        <authorList>
            <person name="Corre E."/>
            <person name="Pelletier E."/>
            <person name="Niang G."/>
            <person name="Scheremetjew M."/>
            <person name="Finn R."/>
            <person name="Kale V."/>
            <person name="Holt S."/>
            <person name="Cochrane G."/>
            <person name="Meng A."/>
            <person name="Brown T."/>
            <person name="Cohen L."/>
        </authorList>
    </citation>
    <scope>NUCLEOTIDE SEQUENCE</scope>
    <source>
        <strain evidence="12">CCMP722</strain>
    </source>
</reference>
<gene>
    <name evidence="12" type="ORF">POBO1169_LOCUS17110</name>
</gene>
<evidence type="ECO:0000256" key="5">
    <source>
        <dbReference type="ARBA" id="ARBA00022531"/>
    </source>
</evidence>
<comment type="subcellular location">
    <subcellularLocation>
        <location evidence="1">Plastid</location>
        <location evidence="1">Chloroplast</location>
    </subcellularLocation>
</comment>
<keyword evidence="10" id="KW-0560">Oxidoreductase</keyword>
<keyword evidence="4" id="KW-0150">Chloroplast</keyword>
<dbReference type="CDD" id="cd19165">
    <property type="entry name" value="HemeO"/>
    <property type="match status" value="1"/>
</dbReference>
<evidence type="ECO:0000256" key="4">
    <source>
        <dbReference type="ARBA" id="ARBA00022528"/>
    </source>
</evidence>
<evidence type="ECO:0000313" key="12">
    <source>
        <dbReference type="EMBL" id="CAD8685089.1"/>
    </source>
</evidence>
<keyword evidence="7" id="KW-0934">Plastid</keyword>
<name>A0A7S0WUQ1_9CHLO</name>
<keyword evidence="8" id="KW-0479">Metal-binding</keyword>
<dbReference type="GO" id="GO:0004392">
    <property type="term" value="F:heme oxygenase (decyclizing) activity"/>
    <property type="evidence" value="ECO:0007669"/>
    <property type="project" value="UniProtKB-EC"/>
</dbReference>
<dbReference type="PANTHER" id="PTHR35703:SF2">
    <property type="entry name" value="HEME OXYGENASE 1, CHLOROPLASTIC-RELATED"/>
    <property type="match status" value="1"/>
</dbReference>
<keyword evidence="5" id="KW-0602">Photosynthesis</keyword>
<dbReference type="AlphaFoldDB" id="A0A7S0WUQ1"/>